<proteinExistence type="predicted"/>
<dbReference type="Pfam" id="PF08263">
    <property type="entry name" value="LRRNT_2"/>
    <property type="match status" value="1"/>
</dbReference>
<evidence type="ECO:0000256" key="4">
    <source>
        <dbReference type="SAM" id="SignalP"/>
    </source>
</evidence>
<keyword evidence="7" id="KW-1185">Reference proteome</keyword>
<evidence type="ECO:0000259" key="5">
    <source>
        <dbReference type="Pfam" id="PF08263"/>
    </source>
</evidence>
<dbReference type="PANTHER" id="PTHR48060:SF21">
    <property type="entry name" value="L DOMAIN-LIKE PROTEIN"/>
    <property type="match status" value="1"/>
</dbReference>
<dbReference type="InterPro" id="IPR032675">
    <property type="entry name" value="LRR_dom_sf"/>
</dbReference>
<protein>
    <recommendedName>
        <fullName evidence="5">Leucine-rich repeat-containing N-terminal plant-type domain-containing protein</fullName>
    </recommendedName>
</protein>
<dbReference type="Gene3D" id="3.80.10.10">
    <property type="entry name" value="Ribonuclease Inhibitor"/>
    <property type="match status" value="1"/>
</dbReference>
<keyword evidence="1" id="KW-0433">Leucine-rich repeat</keyword>
<feature type="chain" id="PRO_5024936152" description="Leucine-rich repeat-containing N-terminal plant-type domain-containing protein" evidence="4">
    <location>
        <begin position="17"/>
        <end position="126"/>
    </location>
</feature>
<evidence type="ECO:0000313" key="7">
    <source>
        <dbReference type="Proteomes" id="UP000327013"/>
    </source>
</evidence>
<dbReference type="AlphaFoldDB" id="A0A660KMQ0"/>
<evidence type="ECO:0000256" key="3">
    <source>
        <dbReference type="ARBA" id="ARBA00022737"/>
    </source>
</evidence>
<feature type="domain" description="Leucine-rich repeat-containing N-terminal plant-type" evidence="5">
    <location>
        <begin position="48"/>
        <end position="85"/>
    </location>
</feature>
<sequence length="126" mass="14166">MALLFLHLCSSCGTEQSPSWKIGMGFENSRSVSEEEEGGCLEAWKIPESESLIVFKAGLQDPKAKLASWNEDDDSPYNWVRVKCDPRINWVSDLVLDGFSLSGHINRGILRLQFLQTLSLSKNNFT</sequence>
<dbReference type="SUPFAM" id="SSF52058">
    <property type="entry name" value="L domain-like"/>
    <property type="match status" value="1"/>
</dbReference>
<name>A0A660KMQ0_9ROSI</name>
<dbReference type="PANTHER" id="PTHR48060">
    <property type="entry name" value="DNA DAMAGE-REPAIR/TOLERATION PROTEIN DRT100"/>
    <property type="match status" value="1"/>
</dbReference>
<dbReference type="EMBL" id="CM017324">
    <property type="protein sequence ID" value="KAE8037084.1"/>
    <property type="molecule type" value="Genomic_DNA"/>
</dbReference>
<reference evidence="6 7" key="1">
    <citation type="submission" date="2019-06" db="EMBL/GenBank/DDBJ databases">
        <title>A chromosomal-level reference genome of Carpinus fangiana (Coryloideae, Betulaceae).</title>
        <authorList>
            <person name="Yang X."/>
            <person name="Wang Z."/>
            <person name="Zhang L."/>
            <person name="Hao G."/>
            <person name="Liu J."/>
            <person name="Yang Y."/>
        </authorList>
    </citation>
    <scope>NUCLEOTIDE SEQUENCE [LARGE SCALE GENOMIC DNA]</scope>
    <source>
        <strain evidence="6">Cfa_2016G</strain>
        <tissue evidence="6">Leaf</tissue>
    </source>
</reference>
<feature type="signal peptide" evidence="4">
    <location>
        <begin position="1"/>
        <end position="16"/>
    </location>
</feature>
<dbReference type="OrthoDB" id="1729755at2759"/>
<evidence type="ECO:0000256" key="2">
    <source>
        <dbReference type="ARBA" id="ARBA00022729"/>
    </source>
</evidence>
<organism evidence="6 7">
    <name type="scientific">Carpinus fangiana</name>
    <dbReference type="NCBI Taxonomy" id="176857"/>
    <lineage>
        <taxon>Eukaryota</taxon>
        <taxon>Viridiplantae</taxon>
        <taxon>Streptophyta</taxon>
        <taxon>Embryophyta</taxon>
        <taxon>Tracheophyta</taxon>
        <taxon>Spermatophyta</taxon>
        <taxon>Magnoliopsida</taxon>
        <taxon>eudicotyledons</taxon>
        <taxon>Gunneridae</taxon>
        <taxon>Pentapetalae</taxon>
        <taxon>rosids</taxon>
        <taxon>fabids</taxon>
        <taxon>Fagales</taxon>
        <taxon>Betulaceae</taxon>
        <taxon>Carpinus</taxon>
    </lineage>
</organism>
<evidence type="ECO:0000256" key="1">
    <source>
        <dbReference type="ARBA" id="ARBA00022614"/>
    </source>
</evidence>
<evidence type="ECO:0000313" key="6">
    <source>
        <dbReference type="EMBL" id="KAE8037084.1"/>
    </source>
</evidence>
<gene>
    <name evidence="6" type="ORF">FH972_009707</name>
</gene>
<keyword evidence="2 4" id="KW-0732">Signal</keyword>
<dbReference type="Proteomes" id="UP000327013">
    <property type="component" value="Chromosome 4"/>
</dbReference>
<dbReference type="InterPro" id="IPR053211">
    <property type="entry name" value="DNA_repair-toleration"/>
</dbReference>
<accession>A0A660KMQ0</accession>
<dbReference type="InterPro" id="IPR013210">
    <property type="entry name" value="LRR_N_plant-typ"/>
</dbReference>
<keyword evidence="3" id="KW-0677">Repeat</keyword>